<evidence type="ECO:0000256" key="4">
    <source>
        <dbReference type="ARBA" id="ARBA00023002"/>
    </source>
</evidence>
<dbReference type="Gene3D" id="3.50.50.60">
    <property type="entry name" value="FAD/NAD(P)-binding domain"/>
    <property type="match status" value="1"/>
</dbReference>
<dbReference type="EC" id="1.3.5.1" evidence="6"/>
<dbReference type="AlphaFoldDB" id="J9C056"/>
<evidence type="ECO:0000313" key="6">
    <source>
        <dbReference type="EMBL" id="EJW93190.1"/>
    </source>
</evidence>
<evidence type="ECO:0000256" key="3">
    <source>
        <dbReference type="ARBA" id="ARBA00022827"/>
    </source>
</evidence>
<comment type="cofactor">
    <cofactor evidence="1">
        <name>FAD</name>
        <dbReference type="ChEBI" id="CHEBI:57692"/>
    </cofactor>
</comment>
<comment type="caution">
    <text evidence="6">The sequence shown here is derived from an EMBL/GenBank/DDBJ whole genome shotgun (WGS) entry which is preliminary data.</text>
</comment>
<feature type="non-terminal residue" evidence="6">
    <location>
        <position position="189"/>
    </location>
</feature>
<protein>
    <submittedName>
        <fullName evidence="6">Protein containing Fumarate reductase/succinate dehydrogenase flavoprotein</fullName>
        <ecNumber evidence="6">1.3.5.1</ecNumber>
    </submittedName>
</protein>
<proteinExistence type="predicted"/>
<dbReference type="PANTHER" id="PTHR43400:SF10">
    <property type="entry name" value="3-OXOSTEROID 1-DEHYDROGENASE"/>
    <property type="match status" value="1"/>
</dbReference>
<organism evidence="6">
    <name type="scientific">gut metagenome</name>
    <dbReference type="NCBI Taxonomy" id="749906"/>
    <lineage>
        <taxon>unclassified sequences</taxon>
        <taxon>metagenomes</taxon>
        <taxon>organismal metagenomes</taxon>
    </lineage>
</organism>
<dbReference type="Pfam" id="PF00890">
    <property type="entry name" value="FAD_binding_2"/>
    <property type="match status" value="1"/>
</dbReference>
<reference evidence="6" key="1">
    <citation type="journal article" date="2012" name="PLoS ONE">
        <title>Gene sets for utilization of primary and secondary nutrition supplies in the distal gut of endangered iberian lynx.</title>
        <authorList>
            <person name="Alcaide M."/>
            <person name="Messina E."/>
            <person name="Richter M."/>
            <person name="Bargiela R."/>
            <person name="Peplies J."/>
            <person name="Huws S.A."/>
            <person name="Newbold C.J."/>
            <person name="Golyshin P.N."/>
            <person name="Simon M.A."/>
            <person name="Lopez G."/>
            <person name="Yakimov M.M."/>
            <person name="Ferrer M."/>
        </authorList>
    </citation>
    <scope>NUCLEOTIDE SEQUENCE</scope>
</reference>
<sequence length="189" mass="20676">MLFDYMMAQSKGKADPKKIRFFCDRAYENLLWLEACGWKCQDVEPIHESIVPWRVYNSEGGHYMSAGQGGHITSAMHEEYERLGGEFVFNCSLKELIFEDGAVKGAVCEYAGGGKLTVRANNVLLATGGFAANRDKLESLYPCMKGYFTDVPKTNVGTGIDAGVAVGAKEYVSPAVQVNYMSTTPAMIG</sequence>
<accession>J9C056</accession>
<dbReference type="InterPro" id="IPR003953">
    <property type="entry name" value="FAD-dep_OxRdtase_2_FAD-bd"/>
</dbReference>
<keyword evidence="2" id="KW-0285">Flavoprotein</keyword>
<feature type="domain" description="FAD-dependent oxidoreductase 2 FAD-binding" evidence="5">
    <location>
        <begin position="3"/>
        <end position="169"/>
    </location>
</feature>
<evidence type="ECO:0000259" key="5">
    <source>
        <dbReference type="Pfam" id="PF00890"/>
    </source>
</evidence>
<dbReference type="InterPro" id="IPR036188">
    <property type="entry name" value="FAD/NAD-bd_sf"/>
</dbReference>
<gene>
    <name evidence="6" type="ORF">EVA_18703</name>
</gene>
<dbReference type="SUPFAM" id="SSF51905">
    <property type="entry name" value="FAD/NAD(P)-binding domain"/>
    <property type="match status" value="1"/>
</dbReference>
<keyword evidence="3" id="KW-0274">FAD</keyword>
<dbReference type="PANTHER" id="PTHR43400">
    <property type="entry name" value="FUMARATE REDUCTASE"/>
    <property type="match status" value="1"/>
</dbReference>
<dbReference type="GO" id="GO:0008177">
    <property type="term" value="F:succinate dehydrogenase (quinone) activity"/>
    <property type="evidence" value="ECO:0007669"/>
    <property type="project" value="UniProtKB-EC"/>
</dbReference>
<name>J9C056_9ZZZZ</name>
<keyword evidence="4 6" id="KW-0560">Oxidoreductase</keyword>
<dbReference type="EMBL" id="AMCI01007115">
    <property type="protein sequence ID" value="EJW93190.1"/>
    <property type="molecule type" value="Genomic_DNA"/>
</dbReference>
<evidence type="ECO:0000256" key="2">
    <source>
        <dbReference type="ARBA" id="ARBA00022630"/>
    </source>
</evidence>
<dbReference type="InterPro" id="IPR050315">
    <property type="entry name" value="FAD-oxidoreductase_2"/>
</dbReference>
<evidence type="ECO:0000256" key="1">
    <source>
        <dbReference type="ARBA" id="ARBA00001974"/>
    </source>
</evidence>